<evidence type="ECO:0000256" key="5">
    <source>
        <dbReference type="ARBA" id="ARBA00047686"/>
    </source>
</evidence>
<dbReference type="Proteomes" id="UP000480266">
    <property type="component" value="Unassembled WGS sequence"/>
</dbReference>
<dbReference type="PANTHER" id="PTHR11241">
    <property type="entry name" value="DEOXYURIDINE 5'-TRIPHOSPHATE NUCLEOTIDOHYDROLASE"/>
    <property type="match status" value="1"/>
</dbReference>
<evidence type="ECO:0000313" key="7">
    <source>
        <dbReference type="EMBL" id="NGX99711.1"/>
    </source>
</evidence>
<dbReference type="GO" id="GO:0046081">
    <property type="term" value="P:dUTP catabolic process"/>
    <property type="evidence" value="ECO:0007669"/>
    <property type="project" value="InterPro"/>
</dbReference>
<evidence type="ECO:0000259" key="6">
    <source>
        <dbReference type="Pfam" id="PF00692"/>
    </source>
</evidence>
<dbReference type="Pfam" id="PF00692">
    <property type="entry name" value="dUTPase"/>
    <property type="match status" value="1"/>
</dbReference>
<comment type="caution">
    <text evidence="7">The sequence shown here is derived from an EMBL/GenBank/DDBJ whole genome shotgun (WGS) entry which is preliminary data.</text>
</comment>
<reference evidence="7" key="1">
    <citation type="submission" date="2020-02" db="EMBL/GenBank/DDBJ databases">
        <title>Draft genome sequence of Candidatus Afipia apatlaquensis IBT-C3, a potential strain for decolorization of textile dyes.</title>
        <authorList>
            <person name="Sanchez-Reyes A."/>
            <person name="Breton-Deval L."/>
            <person name="Mangelson H."/>
            <person name="Sanchez-Flores A."/>
        </authorList>
    </citation>
    <scope>NUCLEOTIDE SEQUENCE [LARGE SCALE GENOMIC DNA]</scope>
    <source>
        <strain evidence="7">IBT-C3</strain>
    </source>
</reference>
<dbReference type="SUPFAM" id="SSF51283">
    <property type="entry name" value="dUTPase-like"/>
    <property type="match status" value="1"/>
</dbReference>
<dbReference type="AlphaFoldDB" id="A0A7C9VSS0"/>
<evidence type="ECO:0000256" key="2">
    <source>
        <dbReference type="ARBA" id="ARBA00012379"/>
    </source>
</evidence>
<evidence type="ECO:0000256" key="4">
    <source>
        <dbReference type="ARBA" id="ARBA00023080"/>
    </source>
</evidence>
<dbReference type="EC" id="3.6.1.23" evidence="2"/>
<dbReference type="GO" id="GO:0006226">
    <property type="term" value="P:dUMP biosynthetic process"/>
    <property type="evidence" value="ECO:0007669"/>
    <property type="project" value="InterPro"/>
</dbReference>
<dbReference type="InterPro" id="IPR029054">
    <property type="entry name" value="dUTPase-like"/>
</dbReference>
<dbReference type="Gene3D" id="2.70.40.10">
    <property type="match status" value="1"/>
</dbReference>
<dbReference type="NCBIfam" id="TIGR00576">
    <property type="entry name" value="dut"/>
    <property type="match status" value="1"/>
</dbReference>
<dbReference type="EMBL" id="JAAMRR010001661">
    <property type="protein sequence ID" value="NGX99711.1"/>
    <property type="molecule type" value="Genomic_DNA"/>
</dbReference>
<dbReference type="PANTHER" id="PTHR11241:SF0">
    <property type="entry name" value="DEOXYURIDINE 5'-TRIPHOSPHATE NUCLEOTIDOHYDROLASE"/>
    <property type="match status" value="1"/>
</dbReference>
<evidence type="ECO:0000313" key="8">
    <source>
        <dbReference type="Proteomes" id="UP000480266"/>
    </source>
</evidence>
<dbReference type="InterPro" id="IPR008181">
    <property type="entry name" value="dUTPase"/>
</dbReference>
<accession>A0A7C9VSS0</accession>
<protein>
    <recommendedName>
        <fullName evidence="2">dUTP diphosphatase</fullName>
        <ecNumber evidence="2">3.6.1.23</ecNumber>
    </recommendedName>
</protein>
<comment type="similarity">
    <text evidence="1">Belongs to the dUTPase family.</text>
</comment>
<dbReference type="CDD" id="cd07557">
    <property type="entry name" value="trimeric_dUTPase"/>
    <property type="match status" value="1"/>
</dbReference>
<evidence type="ECO:0000256" key="1">
    <source>
        <dbReference type="ARBA" id="ARBA00006581"/>
    </source>
</evidence>
<keyword evidence="8" id="KW-1185">Reference proteome</keyword>
<feature type="non-terminal residue" evidence="7">
    <location>
        <position position="129"/>
    </location>
</feature>
<evidence type="ECO:0000256" key="3">
    <source>
        <dbReference type="ARBA" id="ARBA00022801"/>
    </source>
</evidence>
<dbReference type="InterPro" id="IPR036157">
    <property type="entry name" value="dUTPase-like_sf"/>
</dbReference>
<feature type="domain" description="dUTPase-like" evidence="6">
    <location>
        <begin position="19"/>
        <end position="105"/>
    </location>
</feature>
<keyword evidence="4" id="KW-0546">Nucleotide metabolism</keyword>
<dbReference type="GO" id="GO:0004170">
    <property type="term" value="F:dUTP diphosphatase activity"/>
    <property type="evidence" value="ECO:0007669"/>
    <property type="project" value="UniProtKB-EC"/>
</dbReference>
<name>A0A7C9VSS0_9BRAD</name>
<organism evidence="7 8">
    <name type="scientific">Candidatus Afipia apatlaquensis</name>
    <dbReference type="NCBI Taxonomy" id="2712852"/>
    <lineage>
        <taxon>Bacteria</taxon>
        <taxon>Pseudomonadati</taxon>
        <taxon>Pseudomonadota</taxon>
        <taxon>Alphaproteobacteria</taxon>
        <taxon>Hyphomicrobiales</taxon>
        <taxon>Nitrobacteraceae</taxon>
        <taxon>Afipia</taxon>
    </lineage>
</organism>
<keyword evidence="3 7" id="KW-0378">Hydrolase</keyword>
<proteinExistence type="inferred from homology"/>
<comment type="catalytic activity">
    <reaction evidence="5">
        <text>dUTP + H2O = dUMP + diphosphate + H(+)</text>
        <dbReference type="Rhea" id="RHEA:10248"/>
        <dbReference type="ChEBI" id="CHEBI:15377"/>
        <dbReference type="ChEBI" id="CHEBI:15378"/>
        <dbReference type="ChEBI" id="CHEBI:33019"/>
        <dbReference type="ChEBI" id="CHEBI:61555"/>
        <dbReference type="ChEBI" id="CHEBI:246422"/>
        <dbReference type="EC" id="3.6.1.23"/>
    </reaction>
</comment>
<dbReference type="InterPro" id="IPR033704">
    <property type="entry name" value="dUTPase_trimeric"/>
</dbReference>
<sequence length="129" mass="13513">MTSAITVQVQRLPHAEGLALPAYQSAHAAGLDLLAAVPEDTPLTMQPGQRALVPTGLMIAVPPGHEAQVRPRSGLAFKHGVTVLNSPGTVDADYRGEVSVLLIDRAGHGDDAVVHFHRRADFGGRAAIT</sequence>
<gene>
    <name evidence="7" type="primary">dut</name>
    <name evidence="7" type="ORF">G4V63_32370</name>
</gene>
<dbReference type="NCBIfam" id="NF001862">
    <property type="entry name" value="PRK00601.1"/>
    <property type="match status" value="1"/>
</dbReference>
<dbReference type="GO" id="GO:0000287">
    <property type="term" value="F:magnesium ion binding"/>
    <property type="evidence" value="ECO:0007669"/>
    <property type="project" value="InterPro"/>
</dbReference>